<dbReference type="Gene3D" id="3.40.50.720">
    <property type="entry name" value="NAD(P)-binding Rossmann-like Domain"/>
    <property type="match status" value="1"/>
</dbReference>
<feature type="binding site" evidence="9">
    <location>
        <position position="256"/>
    </location>
    <ligand>
        <name>NAD(+)</name>
        <dbReference type="ChEBI" id="CHEBI:57540"/>
    </ligand>
</feature>
<accession>A0A2W7THX3</accession>
<feature type="binding site" evidence="8">
    <location>
        <position position="108"/>
    </location>
    <ligand>
        <name>substrate</name>
    </ligand>
</feature>
<dbReference type="InterPro" id="IPR008927">
    <property type="entry name" value="6-PGluconate_DH-like_C_sf"/>
</dbReference>
<evidence type="ECO:0000313" key="15">
    <source>
        <dbReference type="Proteomes" id="UP000249720"/>
    </source>
</evidence>
<keyword evidence="2" id="KW-0444">Lipid biosynthesis</keyword>
<keyword evidence="4" id="KW-0443">Lipid metabolism</keyword>
<evidence type="ECO:0000259" key="13">
    <source>
        <dbReference type="Pfam" id="PF07479"/>
    </source>
</evidence>
<comment type="catalytic activity">
    <reaction evidence="11">
        <text>sn-glycerol 3-phosphate + NADP(+) = dihydroxyacetone phosphate + NADPH + H(+)</text>
        <dbReference type="Rhea" id="RHEA:11096"/>
        <dbReference type="ChEBI" id="CHEBI:15378"/>
        <dbReference type="ChEBI" id="CHEBI:57597"/>
        <dbReference type="ChEBI" id="CHEBI:57642"/>
        <dbReference type="ChEBI" id="CHEBI:57783"/>
        <dbReference type="ChEBI" id="CHEBI:58349"/>
        <dbReference type="EC" id="1.1.1.94"/>
    </reaction>
</comment>
<evidence type="ECO:0000256" key="5">
    <source>
        <dbReference type="ARBA" id="ARBA00023209"/>
    </source>
</evidence>
<evidence type="ECO:0000256" key="1">
    <source>
        <dbReference type="ARBA" id="ARBA00011009"/>
    </source>
</evidence>
<feature type="domain" description="Glycerol-3-phosphate dehydrogenase NAD-dependent N-terminal" evidence="12">
    <location>
        <begin position="4"/>
        <end position="160"/>
    </location>
</feature>
<evidence type="ECO:0000256" key="11">
    <source>
        <dbReference type="RuleBase" id="RU000439"/>
    </source>
</evidence>
<dbReference type="RefSeq" id="WP_111295002.1">
    <property type="nucleotide sequence ID" value="NZ_QKZV01000004.1"/>
</dbReference>
<dbReference type="PRINTS" id="PR00077">
    <property type="entry name" value="GPDHDRGNASE"/>
</dbReference>
<dbReference type="InterPro" id="IPR011128">
    <property type="entry name" value="G3P_DH_NAD-dep_N"/>
</dbReference>
<name>A0A2W7THX3_9BACT</name>
<evidence type="ECO:0000256" key="3">
    <source>
        <dbReference type="ARBA" id="ARBA00023002"/>
    </source>
</evidence>
<dbReference type="PANTHER" id="PTHR11728:SF1">
    <property type="entry name" value="GLYCEROL-3-PHOSPHATE DEHYDROGENASE [NAD(+)] 2, CHLOROPLASTIC"/>
    <property type="match status" value="1"/>
</dbReference>
<dbReference type="SUPFAM" id="SSF48179">
    <property type="entry name" value="6-phosphogluconate dehydrogenase C-terminal domain-like"/>
    <property type="match status" value="1"/>
</dbReference>
<dbReference type="PIRSF" id="PIRSF000114">
    <property type="entry name" value="Glycerol-3-P_dh"/>
    <property type="match status" value="1"/>
</dbReference>
<keyword evidence="3 10" id="KW-0560">Oxidoreductase</keyword>
<dbReference type="GO" id="GO:0005829">
    <property type="term" value="C:cytosol"/>
    <property type="evidence" value="ECO:0007669"/>
    <property type="project" value="TreeGrafter"/>
</dbReference>
<dbReference type="PANTHER" id="PTHR11728">
    <property type="entry name" value="GLYCEROL-3-PHOSPHATE DEHYDROGENASE"/>
    <property type="match status" value="1"/>
</dbReference>
<feature type="binding site" evidence="8">
    <location>
        <begin position="256"/>
        <end position="257"/>
    </location>
    <ligand>
        <name>substrate</name>
    </ligand>
</feature>
<dbReference type="GO" id="GO:0051287">
    <property type="term" value="F:NAD binding"/>
    <property type="evidence" value="ECO:0007669"/>
    <property type="project" value="InterPro"/>
</dbReference>
<evidence type="ECO:0000256" key="4">
    <source>
        <dbReference type="ARBA" id="ARBA00023098"/>
    </source>
</evidence>
<dbReference type="GO" id="GO:0005975">
    <property type="term" value="P:carbohydrate metabolic process"/>
    <property type="evidence" value="ECO:0007669"/>
    <property type="project" value="InterPro"/>
</dbReference>
<dbReference type="Pfam" id="PF07479">
    <property type="entry name" value="NAD_Gly3P_dh_C"/>
    <property type="match status" value="1"/>
</dbReference>
<evidence type="ECO:0000256" key="10">
    <source>
        <dbReference type="RuleBase" id="RU000437"/>
    </source>
</evidence>
<evidence type="ECO:0000256" key="7">
    <source>
        <dbReference type="PIRSR" id="PIRSR000114-1"/>
    </source>
</evidence>
<dbReference type="SUPFAM" id="SSF51735">
    <property type="entry name" value="NAD(P)-binding Rossmann-fold domains"/>
    <property type="match status" value="1"/>
</dbReference>
<evidence type="ECO:0000313" key="14">
    <source>
        <dbReference type="EMBL" id="PZX62892.1"/>
    </source>
</evidence>
<dbReference type="OrthoDB" id="9812273at2"/>
<sequence>MPEKIAVIGSGSWATALVKIFSESGNKVSWLVRNKKQADYIVTNKRNPRYLSQAELDLTFIQPTTQPADALLQANWVIFAVPAAYVQTTVQQLKNEWMQQAQIIVSIKGFVPGTGKIPGQYITDTLHLSNDYIVLSGPCHAEEIALHKYTYVTLSGQDESKLIQLQKNITSPYIKTILNNDAVGVEYVAILKNIIAIANGIADSLQYGDNFKAVLTSNAMREVQQIVNKVAPQQRDFFDSVYFGDLLATAYSDFSRNRTLGKLVGRGIQVRKALQMMEMVTEGYYASKELHSILQSPRLNVPVINSVYRILHAHANPYYEMKLLEQQLQ</sequence>
<gene>
    <name evidence="14" type="ORF">LX80_01586</name>
</gene>
<feature type="active site" description="Proton acceptor" evidence="7">
    <location>
        <position position="192"/>
    </location>
</feature>
<reference evidence="14 15" key="1">
    <citation type="submission" date="2018-06" db="EMBL/GenBank/DDBJ databases">
        <title>Genomic Encyclopedia of Archaeal and Bacterial Type Strains, Phase II (KMG-II): from individual species to whole genera.</title>
        <authorList>
            <person name="Goeker M."/>
        </authorList>
    </citation>
    <scope>NUCLEOTIDE SEQUENCE [LARGE SCALE GENOMIC DNA]</scope>
    <source>
        <strain evidence="14 15">DSM 23241</strain>
    </source>
</reference>
<dbReference type="InterPro" id="IPR036291">
    <property type="entry name" value="NAD(P)-bd_dom_sf"/>
</dbReference>
<dbReference type="InterPro" id="IPR006168">
    <property type="entry name" value="G3P_DH_NAD-dep"/>
</dbReference>
<dbReference type="GO" id="GO:0141153">
    <property type="term" value="F:glycerol-3-phosphate dehydrogenase (NADP+) activity"/>
    <property type="evidence" value="ECO:0007669"/>
    <property type="project" value="RHEA"/>
</dbReference>
<evidence type="ECO:0000256" key="6">
    <source>
        <dbReference type="ARBA" id="ARBA00023264"/>
    </source>
</evidence>
<comment type="caution">
    <text evidence="14">The sequence shown here is derived from an EMBL/GenBank/DDBJ whole genome shotgun (WGS) entry which is preliminary data.</text>
</comment>
<organism evidence="14 15">
    <name type="scientific">Hydrotalea sandarakina</name>
    <dbReference type="NCBI Taxonomy" id="1004304"/>
    <lineage>
        <taxon>Bacteria</taxon>
        <taxon>Pseudomonadati</taxon>
        <taxon>Bacteroidota</taxon>
        <taxon>Chitinophagia</taxon>
        <taxon>Chitinophagales</taxon>
        <taxon>Chitinophagaceae</taxon>
        <taxon>Hydrotalea</taxon>
    </lineage>
</organism>
<protein>
    <recommendedName>
        <fullName evidence="11">Glycerol-3-phosphate dehydrogenase</fullName>
        <ecNumber evidence="11">1.1.1.94</ecNumber>
    </recommendedName>
</protein>
<keyword evidence="9 10" id="KW-0520">NAD</keyword>
<dbReference type="InterPro" id="IPR006109">
    <property type="entry name" value="G3P_DH_NAD-dep_C"/>
</dbReference>
<dbReference type="GO" id="GO:0008654">
    <property type="term" value="P:phospholipid biosynthetic process"/>
    <property type="evidence" value="ECO:0007669"/>
    <property type="project" value="UniProtKB-KW"/>
</dbReference>
<dbReference type="GO" id="GO:0046168">
    <property type="term" value="P:glycerol-3-phosphate catabolic process"/>
    <property type="evidence" value="ECO:0007669"/>
    <property type="project" value="InterPro"/>
</dbReference>
<dbReference type="AlphaFoldDB" id="A0A2W7THX3"/>
<evidence type="ECO:0000256" key="9">
    <source>
        <dbReference type="PIRSR" id="PIRSR000114-3"/>
    </source>
</evidence>
<evidence type="ECO:0000256" key="2">
    <source>
        <dbReference type="ARBA" id="ARBA00022516"/>
    </source>
</evidence>
<feature type="domain" description="Glycerol-3-phosphate dehydrogenase NAD-dependent C-terminal" evidence="13">
    <location>
        <begin position="181"/>
        <end position="317"/>
    </location>
</feature>
<dbReference type="Gene3D" id="1.10.1040.10">
    <property type="entry name" value="N-(1-d-carboxylethyl)-l-norvaline Dehydrogenase, domain 2"/>
    <property type="match status" value="1"/>
</dbReference>
<dbReference type="EC" id="1.1.1.94" evidence="11"/>
<dbReference type="Proteomes" id="UP000249720">
    <property type="component" value="Unassembled WGS sequence"/>
</dbReference>
<keyword evidence="15" id="KW-1185">Reference proteome</keyword>
<dbReference type="Pfam" id="PF01210">
    <property type="entry name" value="NAD_Gly3P_dh_N"/>
    <property type="match status" value="1"/>
</dbReference>
<dbReference type="EMBL" id="QKZV01000004">
    <property type="protein sequence ID" value="PZX62892.1"/>
    <property type="molecule type" value="Genomic_DNA"/>
</dbReference>
<dbReference type="InterPro" id="IPR013328">
    <property type="entry name" value="6PGD_dom2"/>
</dbReference>
<keyword evidence="5" id="KW-0594">Phospholipid biosynthesis</keyword>
<proteinExistence type="inferred from homology"/>
<evidence type="ECO:0000259" key="12">
    <source>
        <dbReference type="Pfam" id="PF01210"/>
    </source>
</evidence>
<keyword evidence="6" id="KW-1208">Phospholipid metabolism</keyword>
<comment type="similarity">
    <text evidence="1 10">Belongs to the NAD-dependent glycerol-3-phosphate dehydrogenase family.</text>
</comment>
<evidence type="ECO:0000256" key="8">
    <source>
        <dbReference type="PIRSR" id="PIRSR000114-2"/>
    </source>
</evidence>
<feature type="binding site" evidence="9">
    <location>
        <position position="141"/>
    </location>
    <ligand>
        <name>NAD(+)</name>
        <dbReference type="ChEBI" id="CHEBI:57540"/>
    </ligand>
</feature>
<dbReference type="PROSITE" id="PS00957">
    <property type="entry name" value="NAD_G3PDH"/>
    <property type="match status" value="1"/>
</dbReference>